<evidence type="ECO:0000256" key="7">
    <source>
        <dbReference type="ARBA" id="ARBA00022729"/>
    </source>
</evidence>
<keyword evidence="11 14" id="KW-0472">Membrane</keyword>
<proteinExistence type="inferred from homology"/>
<organism evidence="19 20">
    <name type="scientific">Methylobacterium jeotgali</name>
    <dbReference type="NCBI Taxonomy" id="381630"/>
    <lineage>
        <taxon>Bacteria</taxon>
        <taxon>Pseudomonadati</taxon>
        <taxon>Pseudomonadota</taxon>
        <taxon>Alphaproteobacteria</taxon>
        <taxon>Hyphomicrobiales</taxon>
        <taxon>Methylobacteriaceae</taxon>
        <taxon>Methylobacterium</taxon>
    </lineage>
</organism>
<feature type="signal peptide" evidence="16">
    <location>
        <begin position="1"/>
        <end position="38"/>
    </location>
</feature>
<comment type="similarity">
    <text evidence="2 14 15">Belongs to the TonB-dependent receptor family.</text>
</comment>
<dbReference type="Proteomes" id="UP001055102">
    <property type="component" value="Unassembled WGS sequence"/>
</dbReference>
<evidence type="ECO:0000256" key="13">
    <source>
        <dbReference type="ARBA" id="ARBA00023237"/>
    </source>
</evidence>
<dbReference type="RefSeq" id="WP_238278321.1">
    <property type="nucleotide sequence ID" value="NZ_BPQR01000081.1"/>
</dbReference>
<dbReference type="PROSITE" id="PS52016">
    <property type="entry name" value="TONB_DEPENDENT_REC_3"/>
    <property type="match status" value="1"/>
</dbReference>
<dbReference type="PANTHER" id="PTHR32552:SF68">
    <property type="entry name" value="FERRICHROME OUTER MEMBRANE TRANSPORTER_PHAGE RECEPTOR"/>
    <property type="match status" value="1"/>
</dbReference>
<dbReference type="EMBL" id="BPQR01000081">
    <property type="protein sequence ID" value="GJE08539.1"/>
    <property type="molecule type" value="Genomic_DNA"/>
</dbReference>
<evidence type="ECO:0000259" key="18">
    <source>
        <dbReference type="Pfam" id="PF07715"/>
    </source>
</evidence>
<keyword evidence="9" id="KW-0406">Ion transport</keyword>
<keyword evidence="20" id="KW-1185">Reference proteome</keyword>
<dbReference type="InterPro" id="IPR010105">
    <property type="entry name" value="TonB_sidphr_rcpt"/>
</dbReference>
<comment type="caution">
    <text evidence="19">The sequence shown here is derived from an EMBL/GenBank/DDBJ whole genome shotgun (WGS) entry which is preliminary data.</text>
</comment>
<keyword evidence="8" id="KW-0408">Iron</keyword>
<dbReference type="InterPro" id="IPR039426">
    <property type="entry name" value="TonB-dep_rcpt-like"/>
</dbReference>
<gene>
    <name evidence="19" type="primary">cntO_1</name>
    <name evidence="19" type="ORF">AOPFMNJM_3879</name>
</gene>
<dbReference type="SUPFAM" id="SSF56935">
    <property type="entry name" value="Porins"/>
    <property type="match status" value="1"/>
</dbReference>
<dbReference type="InterPro" id="IPR036942">
    <property type="entry name" value="Beta-barrel_TonB_sf"/>
</dbReference>
<dbReference type="PANTHER" id="PTHR32552">
    <property type="entry name" value="FERRICHROME IRON RECEPTOR-RELATED"/>
    <property type="match status" value="1"/>
</dbReference>
<evidence type="ECO:0000256" key="3">
    <source>
        <dbReference type="ARBA" id="ARBA00022448"/>
    </source>
</evidence>
<feature type="chain" id="PRO_5046652890" evidence="16">
    <location>
        <begin position="39"/>
        <end position="722"/>
    </location>
</feature>
<dbReference type="InterPro" id="IPR037066">
    <property type="entry name" value="Plug_dom_sf"/>
</dbReference>
<evidence type="ECO:0000259" key="17">
    <source>
        <dbReference type="Pfam" id="PF00593"/>
    </source>
</evidence>
<evidence type="ECO:0000256" key="16">
    <source>
        <dbReference type="SAM" id="SignalP"/>
    </source>
</evidence>
<dbReference type="CDD" id="cd01347">
    <property type="entry name" value="ligand_gated_channel"/>
    <property type="match status" value="1"/>
</dbReference>
<sequence length="722" mass="77871">MTSPIRETRESGRAGASLRRALGLALAGFAAAASGALAQGALDEARLEELSVIGQGPAIERASGPVIGYRATRSATGTKTDTALRDTPQTVNVVPREVIVDQGSTSLTQVLQNVSNVQPAGTLQGRTETYTIRGFNTQTGAVDGVFLNQSSNFFTVTRDLADVERVEVLKGPASVLYGRGDPGGVINVVTRRPTLEPSADASLQGGSFGFRRVQGSASSAIVGVDGLAGRLSFAAQTDPTFRSFGGRDNSRTFFAPAFSYNPTPDTRVYFVGEFTRVDAQYDEGLIAVNGRVSLDNISRYYGEPFARYNGYANFGLLIAEHDLNEQITLRQVINAQWGGFDQFVVRATGLSNRNTLVTRRDTATNSSYAAVDSQSEMVAKFDLFGLRHTVLIGFEYTNGYRRSYTTQGNIASVSFLNPTFGAAPGPLSLQGDLKQKNELNGFYVQDQIDLGYGLQLLAGLRYDFGTQFYFNRTPTSRTIPPDQELSGISPRIGLVYRLADPVTLFASYTTSFKPQTANVLNAVNPPPETGEQIEVGSRFDLAPNLSLTASAFRITRNNVAATDPANTGFSVITGQQQSRGFEADLTGEILPGWKVIGGLGFTDARITRDTTFTVGNRLAAAPLFSASVWSTYQVQEGALRGLGLGAGVTYVGQRYGDLNNSYVVGAYTRLDAAVYYDFDAHYRLAVNMRNLTDVRYVEQPFNQFNNAPGAPFTVLATLSAKL</sequence>
<evidence type="ECO:0000256" key="11">
    <source>
        <dbReference type="ARBA" id="ARBA00023136"/>
    </source>
</evidence>
<protein>
    <submittedName>
        <fullName evidence="19">Metal-pseudopaline receptor CntO</fullName>
    </submittedName>
</protein>
<keyword evidence="5" id="KW-0410">Iron transport</keyword>
<evidence type="ECO:0000256" key="1">
    <source>
        <dbReference type="ARBA" id="ARBA00004571"/>
    </source>
</evidence>
<dbReference type="NCBIfam" id="TIGR01783">
    <property type="entry name" value="TonB-siderophor"/>
    <property type="match status" value="1"/>
</dbReference>
<comment type="subcellular location">
    <subcellularLocation>
        <location evidence="1 14">Cell outer membrane</location>
        <topology evidence="1 14">Multi-pass membrane protein</topology>
    </subcellularLocation>
</comment>
<evidence type="ECO:0000256" key="5">
    <source>
        <dbReference type="ARBA" id="ARBA00022496"/>
    </source>
</evidence>
<evidence type="ECO:0000256" key="8">
    <source>
        <dbReference type="ARBA" id="ARBA00023004"/>
    </source>
</evidence>
<dbReference type="Pfam" id="PF00593">
    <property type="entry name" value="TonB_dep_Rec_b-barrel"/>
    <property type="match status" value="1"/>
</dbReference>
<evidence type="ECO:0000256" key="6">
    <source>
        <dbReference type="ARBA" id="ARBA00022692"/>
    </source>
</evidence>
<keyword evidence="6 14" id="KW-0812">Transmembrane</keyword>
<keyword evidence="12 19" id="KW-0675">Receptor</keyword>
<dbReference type="Pfam" id="PF07715">
    <property type="entry name" value="Plug"/>
    <property type="match status" value="1"/>
</dbReference>
<keyword evidence="4 14" id="KW-1134">Transmembrane beta strand</keyword>
<dbReference type="Gene3D" id="2.170.130.10">
    <property type="entry name" value="TonB-dependent receptor, plug domain"/>
    <property type="match status" value="1"/>
</dbReference>
<evidence type="ECO:0000313" key="20">
    <source>
        <dbReference type="Proteomes" id="UP001055102"/>
    </source>
</evidence>
<evidence type="ECO:0000313" key="19">
    <source>
        <dbReference type="EMBL" id="GJE08539.1"/>
    </source>
</evidence>
<dbReference type="InterPro" id="IPR012910">
    <property type="entry name" value="Plug_dom"/>
</dbReference>
<accession>A0ABQ4T154</accession>
<keyword evidence="3 14" id="KW-0813">Transport</keyword>
<evidence type="ECO:0000256" key="12">
    <source>
        <dbReference type="ARBA" id="ARBA00023170"/>
    </source>
</evidence>
<name>A0ABQ4T154_9HYPH</name>
<evidence type="ECO:0000256" key="4">
    <source>
        <dbReference type="ARBA" id="ARBA00022452"/>
    </source>
</evidence>
<feature type="domain" description="TonB-dependent receptor plug" evidence="18">
    <location>
        <begin position="84"/>
        <end position="185"/>
    </location>
</feature>
<evidence type="ECO:0000256" key="9">
    <source>
        <dbReference type="ARBA" id="ARBA00023065"/>
    </source>
</evidence>
<reference evidence="19" key="2">
    <citation type="submission" date="2021-08" db="EMBL/GenBank/DDBJ databases">
        <authorList>
            <person name="Tani A."/>
            <person name="Ola A."/>
            <person name="Ogura Y."/>
            <person name="Katsura K."/>
            <person name="Hayashi T."/>
        </authorList>
    </citation>
    <scope>NUCLEOTIDE SEQUENCE</scope>
    <source>
        <strain evidence="19">LMG 23639</strain>
    </source>
</reference>
<evidence type="ECO:0000256" key="10">
    <source>
        <dbReference type="ARBA" id="ARBA00023077"/>
    </source>
</evidence>
<keyword evidence="13 14" id="KW-0998">Cell outer membrane</keyword>
<evidence type="ECO:0000256" key="14">
    <source>
        <dbReference type="PROSITE-ProRule" id="PRU01360"/>
    </source>
</evidence>
<evidence type="ECO:0000256" key="15">
    <source>
        <dbReference type="RuleBase" id="RU003357"/>
    </source>
</evidence>
<feature type="domain" description="TonB-dependent receptor-like beta-barrel" evidence="17">
    <location>
        <begin position="261"/>
        <end position="691"/>
    </location>
</feature>
<keyword evidence="7 16" id="KW-0732">Signal</keyword>
<keyword evidence="10 15" id="KW-0798">TonB box</keyword>
<dbReference type="Gene3D" id="2.40.170.20">
    <property type="entry name" value="TonB-dependent receptor, beta-barrel domain"/>
    <property type="match status" value="1"/>
</dbReference>
<reference evidence="19" key="1">
    <citation type="journal article" date="2021" name="Front. Microbiol.">
        <title>Comprehensive Comparative Genomics and Phenotyping of Methylobacterium Species.</title>
        <authorList>
            <person name="Alessa O."/>
            <person name="Ogura Y."/>
            <person name="Fujitani Y."/>
            <person name="Takami H."/>
            <person name="Hayashi T."/>
            <person name="Sahin N."/>
            <person name="Tani A."/>
        </authorList>
    </citation>
    <scope>NUCLEOTIDE SEQUENCE</scope>
    <source>
        <strain evidence="19">LMG 23639</strain>
    </source>
</reference>
<evidence type="ECO:0000256" key="2">
    <source>
        <dbReference type="ARBA" id="ARBA00009810"/>
    </source>
</evidence>
<dbReference type="InterPro" id="IPR000531">
    <property type="entry name" value="Beta-barrel_TonB"/>
</dbReference>